<dbReference type="PROSITE" id="PS50088">
    <property type="entry name" value="ANK_REPEAT"/>
    <property type="match status" value="1"/>
</dbReference>
<dbReference type="InterPro" id="IPR002110">
    <property type="entry name" value="Ankyrin_rpt"/>
</dbReference>
<dbReference type="OrthoDB" id="626167at2759"/>
<organism evidence="6 7">
    <name type="scientific">Piloderma croceum (strain F 1598)</name>
    <dbReference type="NCBI Taxonomy" id="765440"/>
    <lineage>
        <taxon>Eukaryota</taxon>
        <taxon>Fungi</taxon>
        <taxon>Dikarya</taxon>
        <taxon>Basidiomycota</taxon>
        <taxon>Agaricomycotina</taxon>
        <taxon>Agaricomycetes</taxon>
        <taxon>Agaricomycetidae</taxon>
        <taxon>Atheliales</taxon>
        <taxon>Atheliaceae</taxon>
        <taxon>Piloderma</taxon>
    </lineage>
</organism>
<evidence type="ECO:0000256" key="1">
    <source>
        <dbReference type="ARBA" id="ARBA00022737"/>
    </source>
</evidence>
<dbReference type="SMART" id="SM00248">
    <property type="entry name" value="ANK"/>
    <property type="match status" value="6"/>
</dbReference>
<evidence type="ECO:0000256" key="2">
    <source>
        <dbReference type="ARBA" id="ARBA00023043"/>
    </source>
</evidence>
<proteinExistence type="predicted"/>
<feature type="domain" description="Protein kinase" evidence="5">
    <location>
        <begin position="1"/>
        <end position="158"/>
    </location>
</feature>
<dbReference type="PROSITE" id="PS50011">
    <property type="entry name" value="PROTEIN_KINASE_DOM"/>
    <property type="match status" value="1"/>
</dbReference>
<dbReference type="Pfam" id="PF00023">
    <property type="entry name" value="Ank"/>
    <property type="match status" value="1"/>
</dbReference>
<dbReference type="Gene3D" id="1.25.40.20">
    <property type="entry name" value="Ankyrin repeat-containing domain"/>
    <property type="match status" value="2"/>
</dbReference>
<protein>
    <recommendedName>
        <fullName evidence="5">Protein kinase domain-containing protein</fullName>
    </recommendedName>
</protein>
<accession>A0A0C3FT61</accession>
<feature type="compositionally biased region" description="Basic and acidic residues" evidence="4">
    <location>
        <begin position="1"/>
        <end position="12"/>
    </location>
</feature>
<feature type="region of interest" description="Disordered" evidence="4">
    <location>
        <begin position="1"/>
        <end position="21"/>
    </location>
</feature>
<dbReference type="SUPFAM" id="SSF56112">
    <property type="entry name" value="Protein kinase-like (PK-like)"/>
    <property type="match status" value="1"/>
</dbReference>
<dbReference type="GO" id="GO:0005524">
    <property type="term" value="F:ATP binding"/>
    <property type="evidence" value="ECO:0007669"/>
    <property type="project" value="InterPro"/>
</dbReference>
<dbReference type="InterPro" id="IPR051165">
    <property type="entry name" value="Multifunctional_ANK_Repeat"/>
</dbReference>
<keyword evidence="7" id="KW-1185">Reference proteome</keyword>
<dbReference type="PANTHER" id="PTHR24123">
    <property type="entry name" value="ANKYRIN REPEAT-CONTAINING"/>
    <property type="match status" value="1"/>
</dbReference>
<evidence type="ECO:0000259" key="5">
    <source>
        <dbReference type="PROSITE" id="PS50011"/>
    </source>
</evidence>
<gene>
    <name evidence="6" type="ORF">PILCRDRAFT_88233</name>
</gene>
<dbReference type="PANTHER" id="PTHR24123:SF33">
    <property type="entry name" value="PROTEIN HOS4"/>
    <property type="match status" value="1"/>
</dbReference>
<reference evidence="6 7" key="1">
    <citation type="submission" date="2014-04" db="EMBL/GenBank/DDBJ databases">
        <authorList>
            <consortium name="DOE Joint Genome Institute"/>
            <person name="Kuo A."/>
            <person name="Tarkka M."/>
            <person name="Buscot F."/>
            <person name="Kohler A."/>
            <person name="Nagy L.G."/>
            <person name="Floudas D."/>
            <person name="Copeland A."/>
            <person name="Barry K.W."/>
            <person name="Cichocki N."/>
            <person name="Veneault-Fourrey C."/>
            <person name="LaButti K."/>
            <person name="Lindquist E.A."/>
            <person name="Lipzen A."/>
            <person name="Lundell T."/>
            <person name="Morin E."/>
            <person name="Murat C."/>
            <person name="Sun H."/>
            <person name="Tunlid A."/>
            <person name="Henrissat B."/>
            <person name="Grigoriev I.V."/>
            <person name="Hibbett D.S."/>
            <person name="Martin F."/>
            <person name="Nordberg H.P."/>
            <person name="Cantor M.N."/>
            <person name="Hua S.X."/>
        </authorList>
    </citation>
    <scope>NUCLEOTIDE SEQUENCE [LARGE SCALE GENOMIC DNA]</scope>
    <source>
        <strain evidence="6 7">F 1598</strain>
    </source>
</reference>
<dbReference type="Gene3D" id="1.10.510.10">
    <property type="entry name" value="Transferase(Phosphotransferase) domain 1"/>
    <property type="match status" value="1"/>
</dbReference>
<dbReference type="HOGENOM" id="CLU_423949_0_0_1"/>
<evidence type="ECO:0000256" key="3">
    <source>
        <dbReference type="PROSITE-ProRule" id="PRU00023"/>
    </source>
</evidence>
<dbReference type="Pfam" id="PF12796">
    <property type="entry name" value="Ank_2"/>
    <property type="match status" value="1"/>
</dbReference>
<dbReference type="Proteomes" id="UP000054166">
    <property type="component" value="Unassembled WGS sequence"/>
</dbReference>
<feature type="repeat" description="ANK" evidence="3">
    <location>
        <begin position="554"/>
        <end position="586"/>
    </location>
</feature>
<dbReference type="SUPFAM" id="SSF48403">
    <property type="entry name" value="Ankyrin repeat"/>
    <property type="match status" value="1"/>
</dbReference>
<dbReference type="InterPro" id="IPR000719">
    <property type="entry name" value="Prot_kinase_dom"/>
</dbReference>
<dbReference type="InterPro" id="IPR036770">
    <property type="entry name" value="Ankyrin_rpt-contain_sf"/>
</dbReference>
<dbReference type="GO" id="GO:0004672">
    <property type="term" value="F:protein kinase activity"/>
    <property type="evidence" value="ECO:0007669"/>
    <property type="project" value="InterPro"/>
</dbReference>
<name>A0A0C3FT61_PILCF</name>
<dbReference type="STRING" id="765440.A0A0C3FT61"/>
<keyword evidence="1" id="KW-0677">Repeat</keyword>
<dbReference type="AlphaFoldDB" id="A0A0C3FT61"/>
<evidence type="ECO:0000256" key="4">
    <source>
        <dbReference type="SAM" id="MobiDB-lite"/>
    </source>
</evidence>
<keyword evidence="2 3" id="KW-0040">ANK repeat</keyword>
<reference evidence="7" key="2">
    <citation type="submission" date="2015-01" db="EMBL/GenBank/DDBJ databases">
        <title>Evolutionary Origins and Diversification of the Mycorrhizal Mutualists.</title>
        <authorList>
            <consortium name="DOE Joint Genome Institute"/>
            <consortium name="Mycorrhizal Genomics Consortium"/>
            <person name="Kohler A."/>
            <person name="Kuo A."/>
            <person name="Nagy L.G."/>
            <person name="Floudas D."/>
            <person name="Copeland A."/>
            <person name="Barry K.W."/>
            <person name="Cichocki N."/>
            <person name="Veneault-Fourrey C."/>
            <person name="LaButti K."/>
            <person name="Lindquist E.A."/>
            <person name="Lipzen A."/>
            <person name="Lundell T."/>
            <person name="Morin E."/>
            <person name="Murat C."/>
            <person name="Riley R."/>
            <person name="Ohm R."/>
            <person name="Sun H."/>
            <person name="Tunlid A."/>
            <person name="Henrissat B."/>
            <person name="Grigoriev I.V."/>
            <person name="Hibbett D.S."/>
            <person name="Martin F."/>
        </authorList>
    </citation>
    <scope>NUCLEOTIDE SEQUENCE [LARGE SCALE GENOMIC DNA]</scope>
    <source>
        <strain evidence="7">F 1598</strain>
    </source>
</reference>
<dbReference type="EMBL" id="KN832992">
    <property type="protein sequence ID" value="KIM82919.1"/>
    <property type="molecule type" value="Genomic_DNA"/>
</dbReference>
<dbReference type="InterPro" id="IPR011009">
    <property type="entry name" value="Kinase-like_dom_sf"/>
</dbReference>
<sequence length="646" mass="71792">MPVSDNVRDPQRAGRTVDSPSSEKKYIAKLSDFGSIILLDEAQKSNQHIQYHSTNLTNAPETLEQSGKNTIPVDMLVRCDIYSLGLLYLQVLAGDLNTAWTSKNEKVLENAENFIQQCPELTGGMTAAICVALEQLLPYHAEDRCADLSVVLNLLKSFKLSDITDMSLNDIESIPIGRSNAEIAKAVERNFGFGVKGDVDLALKSILEAARKDYLPAQAILHVWYAAHSQAVDIDEETQLDWLYNACLWGSVYAGPVLQQKSPSDYENVCKEFHMRGGYNQYFYGNEWPSHINSKEFLEGLQSKTYQPDAGHMADLLQSAAIYGDAALAQFILESGEVDVNLCNQYGESLLVLCCKGGHTDLLHVLIDARVNAKSRDNTMGLLRMESALHWVVAFDDSDQKDAVSLLISAGAEVTADISWKHPLIDLPGKFPLGTAFHYATFCNSPSWVRELLHHTDEEDFTRYTNTKGSSLLTPLEYAARYHCYKVIKQLLDGRAMDNPDINALVLHEVSNLPTYESWAISGLLNVHPNKLADLCTSMFLDWHFSLLDQEDELGFTPLLMACYYHSTAVVKCLIKQGCNANAQTPFENDGRTALNMYSNNQLAYADNDILELLHVAGANLELGSASGMKPLHYAARDNNLTELQM</sequence>
<evidence type="ECO:0000313" key="7">
    <source>
        <dbReference type="Proteomes" id="UP000054166"/>
    </source>
</evidence>
<evidence type="ECO:0000313" key="6">
    <source>
        <dbReference type="EMBL" id="KIM82919.1"/>
    </source>
</evidence>
<dbReference type="InParanoid" id="A0A0C3FT61"/>